<dbReference type="SUPFAM" id="SSF55073">
    <property type="entry name" value="Nucleotide cyclase"/>
    <property type="match status" value="1"/>
</dbReference>
<dbReference type="InterPro" id="IPR037522">
    <property type="entry name" value="HD_GYP_dom"/>
</dbReference>
<dbReference type="Pfam" id="PF13426">
    <property type="entry name" value="PAS_9"/>
    <property type="match status" value="2"/>
</dbReference>
<evidence type="ECO:0000313" key="2">
    <source>
        <dbReference type="Proteomes" id="UP000287394"/>
    </source>
</evidence>
<dbReference type="PANTHER" id="PTHR43155">
    <property type="entry name" value="CYCLIC DI-GMP PHOSPHODIESTERASE PA4108-RELATED"/>
    <property type="match status" value="1"/>
</dbReference>
<organism evidence="1 2">
    <name type="scientific">Capsulimonas corticalis</name>
    <dbReference type="NCBI Taxonomy" id="2219043"/>
    <lineage>
        <taxon>Bacteria</taxon>
        <taxon>Bacillati</taxon>
        <taxon>Armatimonadota</taxon>
        <taxon>Armatimonadia</taxon>
        <taxon>Capsulimonadales</taxon>
        <taxon>Capsulimonadaceae</taxon>
        <taxon>Capsulimonas</taxon>
    </lineage>
</organism>
<dbReference type="AlphaFoldDB" id="A0A402CVM9"/>
<protein>
    <submittedName>
        <fullName evidence="1">Uncharacterized protein</fullName>
    </submittedName>
</protein>
<gene>
    <name evidence="1" type="ORF">CCAX7_25150</name>
</gene>
<sequence length="811" mass="89992">MSAPLPPNEPDRLEWLRQSRILETPSEGAFDGVTRLAAEVCGVPIAAISILDREHQWYQSIVGVDLRQTPREGAFCAHTILQSEMLIVEDTTRDERFAGNPFVLGAPHVRFYAGAPLITSEGLAIGSLCVIDQTPRRLTSQQAAMLQVLASQVAGRMELQRRIAMQDQLIAERALAQEALLQREEELKVIVEHAADGVYLFDPDTRRIIKSNAAFRAMLGYSEAEMAHLTIYDIIGHVRSSIDRNIRALSQGEEVALGERQYLRKDGSLVVVEISGRVIKYEDRLAVCVVTHDLTLQRASDGARRSAEAGYQSLFENAAEGIFQTTPQGRYFRANSALARIYGYETPRQMMDEIADVSTQLYVEEGRRDEFARLMSEQGGVTNFESQIRRRDGGVIWIAESARPVFNDHGLLAYYEGFVQDISDRKAWETQREQDLREAQFRADHDSLTDLWNHRAFHKQAQQRIDEAALHGGALALVMIDIDNFEYFNSLYGHGAGDEVLRMVAARLQSVCGARDVAARFGGDEFALLIDDVGVRSRSDVERGLKDGLGGLTFRPEGHDKQIPVTCSVGAAVSPTEGERRLDLLRVADERLRRAKTGGAEETGADQMRAYLHQSIDGFSMLDALVNAVDNKDRYTRRHSEDVMDHCLAIARVLGMDEEGRHTLAVAALLHDVGKIGVPDAILRKPGNLTDTEYAAVKQHPQMGAAIVSAVPGLEATLDAVRHHHECYNGKGYPMGLCGEEIPLIARIMAVADAYSAMTMDRPYRKGMDPERALSILANGVGEQWDERCVNAFLQAHDDERTPAAYTLQAA</sequence>
<dbReference type="Gene3D" id="3.30.450.40">
    <property type="match status" value="1"/>
</dbReference>
<dbReference type="InterPro" id="IPR043128">
    <property type="entry name" value="Rev_trsase/Diguanyl_cyclase"/>
</dbReference>
<proteinExistence type="predicted"/>
<dbReference type="CDD" id="cd00077">
    <property type="entry name" value="HDc"/>
    <property type="match status" value="1"/>
</dbReference>
<dbReference type="PROSITE" id="PS51832">
    <property type="entry name" value="HD_GYP"/>
    <property type="match status" value="1"/>
</dbReference>
<dbReference type="KEGG" id="ccot:CCAX7_25150"/>
<dbReference type="SMART" id="SM00086">
    <property type="entry name" value="PAC"/>
    <property type="match status" value="2"/>
</dbReference>
<dbReference type="Gene3D" id="1.10.3210.10">
    <property type="entry name" value="Hypothetical protein af1432"/>
    <property type="match status" value="1"/>
</dbReference>
<dbReference type="NCBIfam" id="TIGR00254">
    <property type="entry name" value="GGDEF"/>
    <property type="match status" value="1"/>
</dbReference>
<dbReference type="SMART" id="SM00091">
    <property type="entry name" value="PAS"/>
    <property type="match status" value="2"/>
</dbReference>
<dbReference type="Gene3D" id="3.30.450.20">
    <property type="entry name" value="PAS domain"/>
    <property type="match status" value="2"/>
</dbReference>
<dbReference type="InterPro" id="IPR001610">
    <property type="entry name" value="PAC"/>
</dbReference>
<dbReference type="Pfam" id="PF13487">
    <property type="entry name" value="HD_5"/>
    <property type="match status" value="1"/>
</dbReference>
<dbReference type="PROSITE" id="PS50113">
    <property type="entry name" value="PAC"/>
    <property type="match status" value="1"/>
</dbReference>
<dbReference type="SUPFAM" id="SSF109604">
    <property type="entry name" value="HD-domain/PDEase-like"/>
    <property type="match status" value="1"/>
</dbReference>
<dbReference type="InterPro" id="IPR029787">
    <property type="entry name" value="Nucleotide_cyclase"/>
</dbReference>
<dbReference type="InterPro" id="IPR000700">
    <property type="entry name" value="PAS-assoc_C"/>
</dbReference>
<dbReference type="RefSeq" id="WP_119321418.1">
    <property type="nucleotide sequence ID" value="NZ_AP025739.1"/>
</dbReference>
<dbReference type="SUPFAM" id="SSF55785">
    <property type="entry name" value="PYP-like sensor domain (PAS domain)"/>
    <property type="match status" value="2"/>
</dbReference>
<dbReference type="NCBIfam" id="TIGR00229">
    <property type="entry name" value="sensory_box"/>
    <property type="match status" value="2"/>
</dbReference>
<dbReference type="Gene3D" id="3.30.70.270">
    <property type="match status" value="1"/>
</dbReference>
<dbReference type="CDD" id="cd01949">
    <property type="entry name" value="GGDEF"/>
    <property type="match status" value="1"/>
</dbReference>
<dbReference type="SMART" id="SM00267">
    <property type="entry name" value="GGDEF"/>
    <property type="match status" value="1"/>
</dbReference>
<dbReference type="InterPro" id="IPR003607">
    <property type="entry name" value="HD/PDEase_dom"/>
</dbReference>
<dbReference type="SMART" id="SM00065">
    <property type="entry name" value="GAF"/>
    <property type="match status" value="1"/>
</dbReference>
<dbReference type="OrthoDB" id="9804747at2"/>
<dbReference type="Pfam" id="PF00990">
    <property type="entry name" value="GGDEF"/>
    <property type="match status" value="1"/>
</dbReference>
<dbReference type="InterPro" id="IPR029016">
    <property type="entry name" value="GAF-like_dom_sf"/>
</dbReference>
<keyword evidence="2" id="KW-1185">Reference proteome</keyword>
<name>A0A402CVM9_9BACT</name>
<dbReference type="InterPro" id="IPR000160">
    <property type="entry name" value="GGDEF_dom"/>
</dbReference>
<dbReference type="SUPFAM" id="SSF55781">
    <property type="entry name" value="GAF domain-like"/>
    <property type="match status" value="1"/>
</dbReference>
<dbReference type="EMBL" id="AP025739">
    <property type="protein sequence ID" value="BDI30464.1"/>
    <property type="molecule type" value="Genomic_DNA"/>
</dbReference>
<dbReference type="PANTHER" id="PTHR43155:SF2">
    <property type="entry name" value="CYCLIC DI-GMP PHOSPHODIESTERASE PA4108"/>
    <property type="match status" value="1"/>
</dbReference>
<dbReference type="SMART" id="SM00471">
    <property type="entry name" value="HDc"/>
    <property type="match status" value="1"/>
</dbReference>
<reference evidence="1 2" key="1">
    <citation type="journal article" date="2019" name="Int. J. Syst. Evol. Microbiol.">
        <title>Capsulimonas corticalis gen. nov., sp. nov., an aerobic capsulated bacterium, of a novel bacterial order, Capsulimonadales ord. nov., of the class Armatimonadia of the phylum Armatimonadetes.</title>
        <authorList>
            <person name="Li J."/>
            <person name="Kudo C."/>
            <person name="Tonouchi A."/>
        </authorList>
    </citation>
    <scope>NUCLEOTIDE SEQUENCE [LARGE SCALE GENOMIC DNA]</scope>
    <source>
        <strain evidence="1 2">AX-7</strain>
    </source>
</reference>
<dbReference type="InterPro" id="IPR035965">
    <property type="entry name" value="PAS-like_dom_sf"/>
</dbReference>
<dbReference type="PROSITE" id="PS50112">
    <property type="entry name" value="PAS"/>
    <property type="match status" value="2"/>
</dbReference>
<accession>A0A402CVM9</accession>
<dbReference type="PROSITE" id="PS50887">
    <property type="entry name" value="GGDEF"/>
    <property type="match status" value="1"/>
</dbReference>
<dbReference type="InterPro" id="IPR000014">
    <property type="entry name" value="PAS"/>
</dbReference>
<dbReference type="Pfam" id="PF01590">
    <property type="entry name" value="GAF"/>
    <property type="match status" value="1"/>
</dbReference>
<evidence type="ECO:0000313" key="1">
    <source>
        <dbReference type="EMBL" id="BDI30464.1"/>
    </source>
</evidence>
<dbReference type="InterPro" id="IPR003018">
    <property type="entry name" value="GAF"/>
</dbReference>
<dbReference type="Proteomes" id="UP000287394">
    <property type="component" value="Chromosome"/>
</dbReference>
<dbReference type="CDD" id="cd00130">
    <property type="entry name" value="PAS"/>
    <property type="match status" value="2"/>
</dbReference>